<evidence type="ECO:0000313" key="2">
    <source>
        <dbReference type="Proteomes" id="UP000664032"/>
    </source>
</evidence>
<sequence length="432" mass="48653">MDAADSGTQTDIPDGPMTNRGLDAATLRTSFSAFPATVSPTYIPNLASQNIYTDSSNHQIPLSAERRPESVYGPSLGNLKIRAAIDMAVELLLDFIPRKIYLYLLLRLPAVYFSRVAAIFEESALTLPEIKQMTLQSSFGNQGLQQAPQFQAFNISHRFEKLDYTWNSFVDSLLRDWNTYNIVSALILSAILTILQIDTAAKDPLIRYTLLFSQVCAITSLLLGCLYSIRFDSSMRKTYKAAEWADEAQKFKINIWWNIWVLLAMPAIWLAWSTIFYIVAIMAFVWRTDTSGTSTPAPLSPHALLLVRILITLVLTLGFISGWLSLMTFRRYGHTMDRAWRNRVSSLAYSRNQLHTGTRFGNTTSEINDLQLPQSLQRGNNNDHEDPNHRIISHPPANRPPNLQHPSVPADEGDRRYSNSQSHLADVVVGVT</sequence>
<accession>A0ACB8GPL6</accession>
<gene>
    <name evidence="1" type="ORF">JR316_0009558</name>
</gene>
<keyword evidence="2" id="KW-1185">Reference proteome</keyword>
<protein>
    <submittedName>
        <fullName evidence="1">Uncharacterized protein</fullName>
    </submittedName>
</protein>
<dbReference type="Proteomes" id="UP000664032">
    <property type="component" value="Unassembled WGS sequence"/>
</dbReference>
<reference evidence="1" key="1">
    <citation type="submission" date="2021-10" db="EMBL/GenBank/DDBJ databases">
        <title>Psilocybe cubensis genome.</title>
        <authorList>
            <person name="Mckernan K.J."/>
            <person name="Crawford S."/>
            <person name="Trippe A."/>
            <person name="Kane L.T."/>
            <person name="Mclaughlin S."/>
        </authorList>
    </citation>
    <scope>NUCLEOTIDE SEQUENCE</scope>
    <source>
        <strain evidence="1">MGC-MH-2018</strain>
    </source>
</reference>
<name>A0ACB8GPL6_PSICU</name>
<organism evidence="1 2">
    <name type="scientific">Psilocybe cubensis</name>
    <name type="common">Psychedelic mushroom</name>
    <name type="synonym">Stropharia cubensis</name>
    <dbReference type="NCBI Taxonomy" id="181762"/>
    <lineage>
        <taxon>Eukaryota</taxon>
        <taxon>Fungi</taxon>
        <taxon>Dikarya</taxon>
        <taxon>Basidiomycota</taxon>
        <taxon>Agaricomycotina</taxon>
        <taxon>Agaricomycetes</taxon>
        <taxon>Agaricomycetidae</taxon>
        <taxon>Agaricales</taxon>
        <taxon>Agaricineae</taxon>
        <taxon>Strophariaceae</taxon>
        <taxon>Psilocybe</taxon>
    </lineage>
</organism>
<comment type="caution">
    <text evidence="1">The sequence shown here is derived from an EMBL/GenBank/DDBJ whole genome shotgun (WGS) entry which is preliminary data.</text>
</comment>
<evidence type="ECO:0000313" key="1">
    <source>
        <dbReference type="EMBL" id="KAH9477352.1"/>
    </source>
</evidence>
<proteinExistence type="predicted"/>
<dbReference type="EMBL" id="JAFIQS020000009">
    <property type="protein sequence ID" value="KAH9477352.1"/>
    <property type="molecule type" value="Genomic_DNA"/>
</dbReference>